<accession>A0A8H6B6I6</accession>
<keyword evidence="2" id="KW-0812">Transmembrane</keyword>
<organism evidence="3 4">
    <name type="scientific">Dekkera bruxellensis</name>
    <name type="common">Brettanomyces custersii</name>
    <dbReference type="NCBI Taxonomy" id="5007"/>
    <lineage>
        <taxon>Eukaryota</taxon>
        <taxon>Fungi</taxon>
        <taxon>Dikarya</taxon>
        <taxon>Ascomycota</taxon>
        <taxon>Saccharomycotina</taxon>
        <taxon>Pichiomycetes</taxon>
        <taxon>Pichiales</taxon>
        <taxon>Pichiaceae</taxon>
        <taxon>Brettanomyces</taxon>
    </lineage>
</organism>
<reference evidence="3 4" key="1">
    <citation type="journal article" date="2020" name="Appl. Microbiol. Biotechnol.">
        <title>Targeted gene deletion in Brettanomyces bruxellensis with an expression-free CRISPR-Cas9 system.</title>
        <authorList>
            <person name="Varela C."/>
            <person name="Bartel C."/>
            <person name="Onetto C."/>
            <person name="Borneman A."/>
        </authorList>
    </citation>
    <scope>NUCLEOTIDE SEQUENCE [LARGE SCALE GENOMIC DNA]</scope>
    <source>
        <strain evidence="3 4">AWRI1613</strain>
    </source>
</reference>
<feature type="compositionally biased region" description="Polar residues" evidence="1">
    <location>
        <begin position="9"/>
        <end position="29"/>
    </location>
</feature>
<feature type="region of interest" description="Disordered" evidence="1">
    <location>
        <begin position="1"/>
        <end position="56"/>
    </location>
</feature>
<name>A0A8H6B6I6_DEKBR</name>
<gene>
    <name evidence="3" type="ORF">HII12_005198</name>
</gene>
<sequence>MRVRVGKSYGTSSEDSSEMELQNMSGQQDTDQEQNRHANSGRYDELPTGNNDNHEVYKDMSNGKVSGILSFIVWFFISILNFWLLASLAVGKNVPL</sequence>
<dbReference type="Proteomes" id="UP000568158">
    <property type="component" value="Unassembled WGS sequence"/>
</dbReference>
<dbReference type="AlphaFoldDB" id="A0A8H6B6I6"/>
<comment type="caution">
    <text evidence="3">The sequence shown here is derived from an EMBL/GenBank/DDBJ whole genome shotgun (WGS) entry which is preliminary data.</text>
</comment>
<feature type="transmembrane region" description="Helical" evidence="2">
    <location>
        <begin position="68"/>
        <end position="90"/>
    </location>
</feature>
<evidence type="ECO:0000313" key="3">
    <source>
        <dbReference type="EMBL" id="KAF6005975.1"/>
    </source>
</evidence>
<proteinExistence type="predicted"/>
<evidence type="ECO:0000313" key="4">
    <source>
        <dbReference type="Proteomes" id="UP000568158"/>
    </source>
</evidence>
<dbReference type="EMBL" id="JABCYN010000056">
    <property type="protein sequence ID" value="KAF6005975.1"/>
    <property type="molecule type" value="Genomic_DNA"/>
</dbReference>
<evidence type="ECO:0000256" key="1">
    <source>
        <dbReference type="SAM" id="MobiDB-lite"/>
    </source>
</evidence>
<evidence type="ECO:0000256" key="2">
    <source>
        <dbReference type="SAM" id="Phobius"/>
    </source>
</evidence>
<protein>
    <submittedName>
        <fullName evidence="3">Uncharacterized protein</fullName>
    </submittedName>
</protein>
<keyword evidence="2" id="KW-0472">Membrane</keyword>
<keyword evidence="2" id="KW-1133">Transmembrane helix</keyword>